<evidence type="ECO:0000313" key="2">
    <source>
        <dbReference type="EMBL" id="RRT33921.1"/>
    </source>
</evidence>
<feature type="compositionally biased region" description="Polar residues" evidence="1">
    <location>
        <begin position="35"/>
        <end position="45"/>
    </location>
</feature>
<comment type="caution">
    <text evidence="2">The sequence shown here is derived from an EMBL/GenBank/DDBJ whole genome shotgun (WGS) entry which is preliminary data.</text>
</comment>
<evidence type="ECO:0000313" key="3">
    <source>
        <dbReference type="Proteomes" id="UP000287651"/>
    </source>
</evidence>
<sequence>MVNIDLAATSSRPRTIGPPTWLTRHEEVGVTQTWRGQRSYDQPNTGKVGKVNIPQLQARASPQGSRTT</sequence>
<feature type="compositionally biased region" description="Polar residues" evidence="1">
    <location>
        <begin position="54"/>
        <end position="68"/>
    </location>
</feature>
<gene>
    <name evidence="2" type="ORF">B296_00047677</name>
</gene>
<organism evidence="2 3">
    <name type="scientific">Ensete ventricosum</name>
    <name type="common">Abyssinian banana</name>
    <name type="synonym">Musa ensete</name>
    <dbReference type="NCBI Taxonomy" id="4639"/>
    <lineage>
        <taxon>Eukaryota</taxon>
        <taxon>Viridiplantae</taxon>
        <taxon>Streptophyta</taxon>
        <taxon>Embryophyta</taxon>
        <taxon>Tracheophyta</taxon>
        <taxon>Spermatophyta</taxon>
        <taxon>Magnoliopsida</taxon>
        <taxon>Liliopsida</taxon>
        <taxon>Zingiberales</taxon>
        <taxon>Musaceae</taxon>
        <taxon>Ensete</taxon>
    </lineage>
</organism>
<protein>
    <submittedName>
        <fullName evidence="2">Uncharacterized protein</fullName>
    </submittedName>
</protein>
<feature type="region of interest" description="Disordered" evidence="1">
    <location>
        <begin position="1"/>
        <end position="20"/>
    </location>
</feature>
<evidence type="ECO:0000256" key="1">
    <source>
        <dbReference type="SAM" id="MobiDB-lite"/>
    </source>
</evidence>
<accession>A0A426X376</accession>
<dbReference type="EMBL" id="AMZH03027936">
    <property type="protein sequence ID" value="RRT33921.1"/>
    <property type="molecule type" value="Genomic_DNA"/>
</dbReference>
<dbReference type="Proteomes" id="UP000287651">
    <property type="component" value="Unassembled WGS sequence"/>
</dbReference>
<name>A0A426X376_ENSVE</name>
<reference evidence="2 3" key="1">
    <citation type="journal article" date="2014" name="Agronomy (Basel)">
        <title>A Draft Genome Sequence for Ensete ventricosum, the Drought-Tolerant Tree Against Hunger.</title>
        <authorList>
            <person name="Harrison J."/>
            <person name="Moore K.A."/>
            <person name="Paszkiewicz K."/>
            <person name="Jones T."/>
            <person name="Grant M."/>
            <person name="Ambacheew D."/>
            <person name="Muzemil S."/>
            <person name="Studholme D.J."/>
        </authorList>
    </citation>
    <scope>NUCLEOTIDE SEQUENCE [LARGE SCALE GENOMIC DNA]</scope>
</reference>
<feature type="region of interest" description="Disordered" evidence="1">
    <location>
        <begin position="35"/>
        <end position="68"/>
    </location>
</feature>
<proteinExistence type="predicted"/>
<dbReference type="AlphaFoldDB" id="A0A426X376"/>